<reference evidence="2 3" key="1">
    <citation type="submission" date="2018-06" db="EMBL/GenBank/DDBJ databases">
        <authorList>
            <consortium name="Pathogen Informatics"/>
            <person name="Doyle S."/>
        </authorList>
    </citation>
    <scope>NUCLEOTIDE SEQUENCE [LARGE SCALE GENOMIC DNA]</scope>
    <source>
        <strain evidence="2 3">NCTC10719</strain>
    </source>
</reference>
<dbReference type="Gene3D" id="1.10.260.40">
    <property type="entry name" value="lambda repressor-like DNA-binding domains"/>
    <property type="match status" value="1"/>
</dbReference>
<evidence type="ECO:0000259" key="1">
    <source>
        <dbReference type="PROSITE" id="PS50943"/>
    </source>
</evidence>
<dbReference type="InterPro" id="IPR010982">
    <property type="entry name" value="Lambda_DNA-bd_dom_sf"/>
</dbReference>
<sequence length="86" mass="10057">MYCFSNIYLIKLNLVIKLHLDIKNLRLERHLTQKELAKKIKISQSYLSKLENNNQSKVLGLRLKTVHDLATALNVKENKILILDKD</sequence>
<dbReference type="Pfam" id="PF01381">
    <property type="entry name" value="HTH_3"/>
    <property type="match status" value="1"/>
</dbReference>
<dbReference type="InterPro" id="IPR001387">
    <property type="entry name" value="Cro/C1-type_HTH"/>
</dbReference>
<feature type="domain" description="HTH cro/C1-type" evidence="1">
    <location>
        <begin position="22"/>
        <end position="80"/>
    </location>
</feature>
<dbReference type="SMART" id="SM00530">
    <property type="entry name" value="HTH_XRE"/>
    <property type="match status" value="1"/>
</dbReference>
<name>A0A2X2XQ05_CLOPF</name>
<dbReference type="GO" id="GO:0003677">
    <property type="term" value="F:DNA binding"/>
    <property type="evidence" value="ECO:0007669"/>
    <property type="project" value="InterPro"/>
</dbReference>
<dbReference type="EMBL" id="UAWG01000001">
    <property type="protein sequence ID" value="SQB57802.1"/>
    <property type="molecule type" value="Genomic_DNA"/>
</dbReference>
<dbReference type="SUPFAM" id="SSF47413">
    <property type="entry name" value="lambda repressor-like DNA-binding domains"/>
    <property type="match status" value="1"/>
</dbReference>
<protein>
    <submittedName>
        <fullName evidence="2">Antitoxin HipB</fullName>
    </submittedName>
</protein>
<accession>A0A2X2XQ05</accession>
<evidence type="ECO:0000313" key="3">
    <source>
        <dbReference type="Proteomes" id="UP000249986"/>
    </source>
</evidence>
<dbReference type="CDD" id="cd00093">
    <property type="entry name" value="HTH_XRE"/>
    <property type="match status" value="1"/>
</dbReference>
<dbReference type="Proteomes" id="UP000249986">
    <property type="component" value="Unassembled WGS sequence"/>
</dbReference>
<proteinExistence type="predicted"/>
<organism evidence="2 3">
    <name type="scientific">Clostridium perfringens</name>
    <dbReference type="NCBI Taxonomy" id="1502"/>
    <lineage>
        <taxon>Bacteria</taxon>
        <taxon>Bacillati</taxon>
        <taxon>Bacillota</taxon>
        <taxon>Clostridia</taxon>
        <taxon>Eubacteriales</taxon>
        <taxon>Clostridiaceae</taxon>
        <taxon>Clostridium</taxon>
    </lineage>
</organism>
<dbReference type="AlphaFoldDB" id="A0A2X2XQ05"/>
<gene>
    <name evidence="2" type="ORF">NCTC10719_00396</name>
</gene>
<dbReference type="PROSITE" id="PS50943">
    <property type="entry name" value="HTH_CROC1"/>
    <property type="match status" value="1"/>
</dbReference>
<evidence type="ECO:0000313" key="2">
    <source>
        <dbReference type="EMBL" id="SQB57802.1"/>
    </source>
</evidence>